<feature type="compositionally biased region" description="Polar residues" evidence="1">
    <location>
        <begin position="11"/>
        <end position="20"/>
    </location>
</feature>
<reference evidence="2" key="1">
    <citation type="submission" date="2023-03" db="UniProtKB">
        <authorList>
            <consortium name="EnsemblPlants"/>
        </authorList>
    </citation>
    <scope>IDENTIFICATION</scope>
</reference>
<feature type="region of interest" description="Disordered" evidence="1">
    <location>
        <begin position="1"/>
        <end position="20"/>
    </location>
</feature>
<dbReference type="InterPro" id="IPR029052">
    <property type="entry name" value="Metallo-depent_PP-like"/>
</dbReference>
<organism evidence="2">
    <name type="scientific">Cucumis melo</name>
    <name type="common">Muskmelon</name>
    <dbReference type="NCBI Taxonomy" id="3656"/>
    <lineage>
        <taxon>Eukaryota</taxon>
        <taxon>Viridiplantae</taxon>
        <taxon>Streptophyta</taxon>
        <taxon>Embryophyta</taxon>
        <taxon>Tracheophyta</taxon>
        <taxon>Spermatophyta</taxon>
        <taxon>Magnoliopsida</taxon>
        <taxon>eudicotyledons</taxon>
        <taxon>Gunneridae</taxon>
        <taxon>Pentapetalae</taxon>
        <taxon>rosids</taxon>
        <taxon>fabids</taxon>
        <taxon>Cucurbitales</taxon>
        <taxon>Cucurbitaceae</taxon>
        <taxon>Benincaseae</taxon>
        <taxon>Cucumis</taxon>
    </lineage>
</organism>
<dbReference type="Gene3D" id="3.60.21.10">
    <property type="match status" value="1"/>
</dbReference>
<name>A0A9I9E2P3_CUCME</name>
<dbReference type="SUPFAM" id="SSF56300">
    <property type="entry name" value="Metallo-dependent phosphatases"/>
    <property type="match status" value="1"/>
</dbReference>
<accession>A0A9I9E2P3</accession>
<dbReference type="Gramene" id="MELO3C027785.2.1">
    <property type="protein sequence ID" value="MELO3C027785.2.1"/>
    <property type="gene ID" value="MELO3C027785.2"/>
</dbReference>
<sequence>MSVLNRHQRESFNGCTTTVEPSTIEPSCLVVPRAYHCHAVHRCTVPDLRRSVIHVAPSEMFENLTNTNLATFWSHRQSPTEESEDDHSSSSSLFHLRKDPSKDVKGWVMNNREVSYTFSPDKVSKDGYELFAERQLVTIFSTPNNCGELEKICMETVQVLSNIWIRDILIIVSDLVFS</sequence>
<evidence type="ECO:0000313" key="2">
    <source>
        <dbReference type="EnsemblPlants" id="MELO3C027785.2.1"/>
    </source>
</evidence>
<protein>
    <submittedName>
        <fullName evidence="2">Uncharacterized protein</fullName>
    </submittedName>
</protein>
<evidence type="ECO:0000256" key="1">
    <source>
        <dbReference type="SAM" id="MobiDB-lite"/>
    </source>
</evidence>
<dbReference type="AlphaFoldDB" id="A0A9I9E2P3"/>
<dbReference type="EnsemblPlants" id="MELO3C027785.2.1">
    <property type="protein sequence ID" value="MELO3C027785.2.1"/>
    <property type="gene ID" value="MELO3C027785.2"/>
</dbReference>
<proteinExistence type="predicted"/>
<feature type="region of interest" description="Disordered" evidence="1">
    <location>
        <begin position="75"/>
        <end position="95"/>
    </location>
</feature>